<dbReference type="RefSeq" id="WP_085754515.1">
    <property type="nucleotide sequence ID" value="NZ_CP021023.1"/>
</dbReference>
<keyword evidence="16" id="KW-1185">Reference proteome</keyword>
<accession>A0A1W6LJ64</accession>
<evidence type="ECO:0000256" key="13">
    <source>
        <dbReference type="RuleBase" id="RU362091"/>
    </source>
</evidence>
<dbReference type="InterPro" id="IPR038377">
    <property type="entry name" value="Na/Glc_symporter_sf"/>
</dbReference>
<dbReference type="GO" id="GO:0005298">
    <property type="term" value="F:proline:sodium symporter activity"/>
    <property type="evidence" value="ECO:0007669"/>
    <property type="project" value="TreeGrafter"/>
</dbReference>
<name>A0A1W6LJ64_9BACT</name>
<dbReference type="GO" id="GO:0015824">
    <property type="term" value="P:proline transport"/>
    <property type="evidence" value="ECO:0007669"/>
    <property type="project" value="TreeGrafter"/>
</dbReference>
<proteinExistence type="inferred from homology"/>
<evidence type="ECO:0000256" key="14">
    <source>
        <dbReference type="SAM" id="Phobius"/>
    </source>
</evidence>
<keyword evidence="9" id="KW-0406">Ion transport</keyword>
<feature type="transmembrane region" description="Helical" evidence="14">
    <location>
        <begin position="159"/>
        <end position="182"/>
    </location>
</feature>
<evidence type="ECO:0000313" key="15">
    <source>
        <dbReference type="EMBL" id="ARN55786.1"/>
    </source>
</evidence>
<dbReference type="EMBL" id="CP021023">
    <property type="protein sequence ID" value="ARN55786.1"/>
    <property type="molecule type" value="Genomic_DNA"/>
</dbReference>
<keyword evidence="10 14" id="KW-0472">Membrane</keyword>
<dbReference type="Proteomes" id="UP000193334">
    <property type="component" value="Chromosome"/>
</dbReference>
<dbReference type="OrthoDB" id="9814523at2"/>
<evidence type="ECO:0000256" key="11">
    <source>
        <dbReference type="ARBA" id="ARBA00023201"/>
    </source>
</evidence>
<evidence type="ECO:0000256" key="6">
    <source>
        <dbReference type="ARBA" id="ARBA00022847"/>
    </source>
</evidence>
<evidence type="ECO:0000256" key="2">
    <source>
        <dbReference type="ARBA" id="ARBA00006434"/>
    </source>
</evidence>
<evidence type="ECO:0000256" key="12">
    <source>
        <dbReference type="ARBA" id="ARBA00033708"/>
    </source>
</evidence>
<evidence type="ECO:0000256" key="1">
    <source>
        <dbReference type="ARBA" id="ARBA00004651"/>
    </source>
</evidence>
<dbReference type="Gene3D" id="1.20.1730.10">
    <property type="entry name" value="Sodium/glucose cotransporter"/>
    <property type="match status" value="1"/>
</dbReference>
<feature type="transmembrane region" description="Helical" evidence="14">
    <location>
        <begin position="448"/>
        <end position="470"/>
    </location>
</feature>
<evidence type="ECO:0000256" key="9">
    <source>
        <dbReference type="ARBA" id="ARBA00023065"/>
    </source>
</evidence>
<keyword evidence="4" id="KW-1003">Cell membrane</keyword>
<sequence length="662" mass="74307">MHYLSWLDYTIIGLYFVFLLCIGLYMRKKAAESLDDYYLGGRKLPWWALGFSGMAMWVNIVGTMIIVAFIYMIGPKGLYIAFRGGAGLVMVFMLLWTGKWHRRSGCMTLAEWMMFRFGKSFGAHLSRIAQVVAIILLTIGLLGMTIKGLGIFLSLFLPFTPFQCCLIFVGMATVYTAISGFYGVVYSDIVQGLFIFIGAISVAFLAGFEIPDLTSFSDTAAQVTGNQEWASSAPEIKTKFLPGYEQYSNLLSFALSYLFLNILLGMSVSGAEPMYFGAKSDRDCGLMSAFWTVIMSLRWPLIMAFAVFGIYLVRDSFPDTNAIPQAAELIRAHLGEIPAHKWYDTLAHIVQAPSEYSPELINGLKDLFNEGWKSKTLMVSFEGGVNPETIMPAVLMKSIPSGVRGIIFIALIAAAMSTLDSSINKAGGYFVNDLYKRYLRPKAKNRELITASYLFTFILVIAGFLLAYTLKGVTDIWEWLVMGLNAGLVAPCFLRLYWWRFNGEGFAIGMFSGMTIAILQRAIAPGLDPRIQLLIVFAATLLCTIAATYCFKPTDWNTLKKFYMRTRPFGLWKPLKDTLSPREKKLMESEHKNDIIAVPFVMGWQVTLFLMPMQLVIHSFNAFFITLGISVFCMVGMYFFWYSKLPPADGPVESYKFDENAE</sequence>
<feature type="transmembrane region" description="Helical" evidence="14">
    <location>
        <begin position="78"/>
        <end position="97"/>
    </location>
</feature>
<feature type="transmembrane region" description="Helical" evidence="14">
    <location>
        <begin position="46"/>
        <end position="72"/>
    </location>
</feature>
<feature type="transmembrane region" description="Helical" evidence="14">
    <location>
        <begin position="623"/>
        <end position="641"/>
    </location>
</feature>
<comment type="similarity">
    <text evidence="2 13">Belongs to the sodium:solute symporter (SSF) (TC 2.A.21) family.</text>
</comment>
<dbReference type="KEGG" id="pbp:STSP1_00151"/>
<organism evidence="15 16">
    <name type="scientific">Sedimentisphaera salicampi</name>
    <dbReference type="NCBI Taxonomy" id="1941349"/>
    <lineage>
        <taxon>Bacteria</taxon>
        <taxon>Pseudomonadati</taxon>
        <taxon>Planctomycetota</taxon>
        <taxon>Phycisphaerae</taxon>
        <taxon>Sedimentisphaerales</taxon>
        <taxon>Sedimentisphaeraceae</taxon>
        <taxon>Sedimentisphaera</taxon>
    </lineage>
</organism>
<feature type="transmembrane region" description="Helical" evidence="14">
    <location>
        <begin position="189"/>
        <end position="208"/>
    </location>
</feature>
<feature type="transmembrane region" description="Helical" evidence="14">
    <location>
        <begin position="405"/>
        <end position="427"/>
    </location>
</feature>
<keyword evidence="7 14" id="KW-1133">Transmembrane helix</keyword>
<evidence type="ECO:0000313" key="16">
    <source>
        <dbReference type="Proteomes" id="UP000193334"/>
    </source>
</evidence>
<evidence type="ECO:0000256" key="8">
    <source>
        <dbReference type="ARBA" id="ARBA00023053"/>
    </source>
</evidence>
<feature type="transmembrane region" description="Helical" evidence="14">
    <location>
        <begin position="505"/>
        <end position="524"/>
    </location>
</feature>
<dbReference type="PROSITE" id="PS50283">
    <property type="entry name" value="NA_SOLUT_SYMP_3"/>
    <property type="match status" value="1"/>
</dbReference>
<comment type="subcellular location">
    <subcellularLocation>
        <location evidence="1">Cell membrane</location>
        <topology evidence="1">Multi-pass membrane protein</topology>
    </subcellularLocation>
</comment>
<feature type="transmembrane region" description="Helical" evidence="14">
    <location>
        <begin position="250"/>
        <end position="268"/>
    </location>
</feature>
<protein>
    <submittedName>
        <fullName evidence="15">Na(+)/glucose symporter</fullName>
    </submittedName>
</protein>
<keyword evidence="5 14" id="KW-0812">Transmembrane</keyword>
<feature type="transmembrane region" description="Helical" evidence="14">
    <location>
        <begin position="476"/>
        <end position="498"/>
    </location>
</feature>
<dbReference type="AlphaFoldDB" id="A0A1W6LJ64"/>
<gene>
    <name evidence="15" type="primary">sglT_2</name>
    <name evidence="15" type="ORF">STSP1_00151</name>
</gene>
<dbReference type="InterPro" id="IPR050277">
    <property type="entry name" value="Sodium:Solute_Symporter"/>
</dbReference>
<keyword evidence="8" id="KW-0915">Sodium</keyword>
<evidence type="ECO:0000256" key="7">
    <source>
        <dbReference type="ARBA" id="ARBA00022989"/>
    </source>
</evidence>
<dbReference type="InterPro" id="IPR001734">
    <property type="entry name" value="Na/solute_symporter"/>
</dbReference>
<evidence type="ECO:0000256" key="4">
    <source>
        <dbReference type="ARBA" id="ARBA00022475"/>
    </source>
</evidence>
<feature type="transmembrane region" description="Helical" evidence="14">
    <location>
        <begin position="128"/>
        <end position="153"/>
    </location>
</feature>
<evidence type="ECO:0000256" key="10">
    <source>
        <dbReference type="ARBA" id="ARBA00023136"/>
    </source>
</evidence>
<dbReference type="Pfam" id="PF00474">
    <property type="entry name" value="SSF"/>
    <property type="match status" value="2"/>
</dbReference>
<keyword evidence="11" id="KW-0739">Sodium transport</keyword>
<feature type="transmembrane region" description="Helical" evidence="14">
    <location>
        <begin position="6"/>
        <end position="25"/>
    </location>
</feature>
<dbReference type="PANTHER" id="PTHR48086">
    <property type="entry name" value="SODIUM/PROLINE SYMPORTER-RELATED"/>
    <property type="match status" value="1"/>
</dbReference>
<dbReference type="GO" id="GO:0005886">
    <property type="term" value="C:plasma membrane"/>
    <property type="evidence" value="ECO:0007669"/>
    <property type="project" value="UniProtKB-SubCell"/>
</dbReference>
<dbReference type="GO" id="GO:0015193">
    <property type="term" value="F:L-proline transmembrane transporter activity"/>
    <property type="evidence" value="ECO:0007669"/>
    <property type="project" value="TreeGrafter"/>
</dbReference>
<keyword evidence="3" id="KW-0813">Transport</keyword>
<reference evidence="16" key="1">
    <citation type="submission" date="2017-04" db="EMBL/GenBank/DDBJ databases">
        <title>Comparative genomics and description of representatives of a novel lineage of planctomycetes thriving in anoxic sediments.</title>
        <authorList>
            <person name="Spring S."/>
            <person name="Bunk B."/>
            <person name="Sproer C."/>
        </authorList>
    </citation>
    <scope>NUCLEOTIDE SEQUENCE [LARGE SCALE GENOMIC DNA]</scope>
    <source>
        <strain evidence="16">ST-PulAB-D4</strain>
    </source>
</reference>
<feature type="transmembrane region" description="Helical" evidence="14">
    <location>
        <begin position="289"/>
        <end position="313"/>
    </location>
</feature>
<keyword evidence="6" id="KW-0769">Symport</keyword>
<evidence type="ECO:0000256" key="5">
    <source>
        <dbReference type="ARBA" id="ARBA00022692"/>
    </source>
</evidence>
<comment type="catalytic activity">
    <reaction evidence="12">
        <text>L-proline(in) + Na(+)(in) = L-proline(out) + Na(+)(out)</text>
        <dbReference type="Rhea" id="RHEA:28967"/>
        <dbReference type="ChEBI" id="CHEBI:29101"/>
        <dbReference type="ChEBI" id="CHEBI:60039"/>
    </reaction>
</comment>
<dbReference type="PANTHER" id="PTHR48086:SF3">
    <property type="entry name" value="SODIUM_PROLINE SYMPORTER"/>
    <property type="match status" value="1"/>
</dbReference>
<feature type="transmembrane region" description="Helical" evidence="14">
    <location>
        <begin position="530"/>
        <end position="551"/>
    </location>
</feature>
<dbReference type="STRING" id="1941349.STSP1_00151"/>
<evidence type="ECO:0000256" key="3">
    <source>
        <dbReference type="ARBA" id="ARBA00022448"/>
    </source>
</evidence>